<dbReference type="EMBL" id="JPKZ01000385">
    <property type="protein sequence ID" value="KHN87664.1"/>
    <property type="molecule type" value="Genomic_DNA"/>
</dbReference>
<comment type="caution">
    <text evidence="2">The sequence shown here is derived from an EMBL/GenBank/DDBJ whole genome shotgun (WGS) entry which is preliminary data.</text>
</comment>
<dbReference type="AlphaFoldDB" id="A0A0B2W1Y5"/>
<feature type="domain" description="DUF5641" evidence="1">
    <location>
        <begin position="1"/>
        <end position="88"/>
    </location>
</feature>
<evidence type="ECO:0000313" key="3">
    <source>
        <dbReference type="Proteomes" id="UP000031036"/>
    </source>
</evidence>
<dbReference type="InterPro" id="IPR040676">
    <property type="entry name" value="DUF5641"/>
</dbReference>
<evidence type="ECO:0000259" key="1">
    <source>
        <dbReference type="Pfam" id="PF18701"/>
    </source>
</evidence>
<reference evidence="2 3" key="1">
    <citation type="submission" date="2014-11" db="EMBL/GenBank/DDBJ databases">
        <title>Genetic blueprint of the zoonotic pathogen Toxocara canis.</title>
        <authorList>
            <person name="Zhu X.-Q."/>
            <person name="Korhonen P.K."/>
            <person name="Cai H."/>
            <person name="Young N.D."/>
            <person name="Nejsum P."/>
            <person name="von Samson-Himmelstjerna G."/>
            <person name="Boag P.R."/>
            <person name="Tan P."/>
            <person name="Li Q."/>
            <person name="Min J."/>
            <person name="Yang Y."/>
            <person name="Wang X."/>
            <person name="Fang X."/>
            <person name="Hall R.S."/>
            <person name="Hofmann A."/>
            <person name="Sternberg P.W."/>
            <person name="Jex A.R."/>
            <person name="Gasser R.B."/>
        </authorList>
    </citation>
    <scope>NUCLEOTIDE SEQUENCE [LARGE SCALE GENOMIC DNA]</scope>
    <source>
        <strain evidence="2">PN_DK_2014</strain>
    </source>
</reference>
<feature type="non-terminal residue" evidence="2">
    <location>
        <position position="1"/>
    </location>
</feature>
<dbReference type="Proteomes" id="UP000031036">
    <property type="component" value="Unassembled WGS sequence"/>
</dbReference>
<dbReference type="OMA" id="IWTHEYM"/>
<keyword evidence="3" id="KW-1185">Reference proteome</keyword>
<gene>
    <name evidence="2" type="ORF">Tcan_01278</name>
</gene>
<dbReference type="STRING" id="6265.A0A0B2W1Y5"/>
<organism evidence="2 3">
    <name type="scientific">Toxocara canis</name>
    <name type="common">Canine roundworm</name>
    <dbReference type="NCBI Taxonomy" id="6265"/>
    <lineage>
        <taxon>Eukaryota</taxon>
        <taxon>Metazoa</taxon>
        <taxon>Ecdysozoa</taxon>
        <taxon>Nematoda</taxon>
        <taxon>Chromadorea</taxon>
        <taxon>Rhabditida</taxon>
        <taxon>Spirurina</taxon>
        <taxon>Ascaridomorpha</taxon>
        <taxon>Ascaridoidea</taxon>
        <taxon>Toxocaridae</taxon>
        <taxon>Toxocara</taxon>
    </lineage>
</organism>
<evidence type="ECO:0000313" key="2">
    <source>
        <dbReference type="EMBL" id="KHN87664.1"/>
    </source>
</evidence>
<name>A0A0B2W1Y5_TOXCA</name>
<protein>
    <recommendedName>
        <fullName evidence="1">DUF5641 domain-containing protein</fullName>
    </recommendedName>
</protein>
<sequence>WKIWTHEYMVSLQERHRTEHQQPYRVTGRAPPGHEVVIVAEEGLPRAEWKLGKIEKVHKDYNGKTKAADIRMPNGHVLKRPVNMLHPLEVSEEEKKARPISNKNEFVKHSVDKNLQEQGTEEVEENQIERKTTTTMNSHTLSAILVVLTATS</sequence>
<dbReference type="OrthoDB" id="5868911at2759"/>
<proteinExistence type="predicted"/>
<accession>A0A0B2W1Y5</accession>
<dbReference type="Pfam" id="PF18701">
    <property type="entry name" value="DUF5641"/>
    <property type="match status" value="1"/>
</dbReference>
<feature type="non-terminal residue" evidence="2">
    <location>
        <position position="152"/>
    </location>
</feature>